<dbReference type="PANTHER" id="PTHR30627:SF2">
    <property type="entry name" value="PEPTIDOGLYCAN D,D-TRANSPEPTIDASE MRDA"/>
    <property type="match status" value="1"/>
</dbReference>
<dbReference type="Pfam" id="PF00905">
    <property type="entry name" value="Transpeptidase"/>
    <property type="match status" value="1"/>
</dbReference>
<comment type="caution">
    <text evidence="16">The sequence shown here is derived from an EMBL/GenBank/DDBJ whole genome shotgun (WGS) entry which is preliminary data.</text>
</comment>
<dbReference type="GO" id="GO:0008658">
    <property type="term" value="F:penicillin binding"/>
    <property type="evidence" value="ECO:0007669"/>
    <property type="project" value="InterPro"/>
</dbReference>
<dbReference type="GO" id="GO:0009252">
    <property type="term" value="P:peptidoglycan biosynthetic process"/>
    <property type="evidence" value="ECO:0007669"/>
    <property type="project" value="UniProtKB-KW"/>
</dbReference>
<evidence type="ECO:0000256" key="7">
    <source>
        <dbReference type="ARBA" id="ARBA00022692"/>
    </source>
</evidence>
<protein>
    <submittedName>
        <fullName evidence="16">Penicillin-binding protein 2</fullName>
    </submittedName>
</protein>
<proteinExistence type="predicted"/>
<accession>A0A090Q450</accession>
<reference evidence="16" key="1">
    <citation type="journal article" date="2014" name="Genome Announc.">
        <title>Draft Genome Sequences of Marine Flavobacterium Nonlabens Strains NR17, NR24, NR27, NR32, NR33, and Ara13.</title>
        <authorList>
            <person name="Nakanishi M."/>
            <person name="Meirelles P."/>
            <person name="Suzuki R."/>
            <person name="Takatani N."/>
            <person name="Mino S."/>
            <person name="Suda W."/>
            <person name="Oshima K."/>
            <person name="Hattori M."/>
            <person name="Ohkuma M."/>
            <person name="Hosokawa M."/>
            <person name="Miyashita K."/>
            <person name="Thompson F.L."/>
            <person name="Niwa A."/>
            <person name="Sawabe T."/>
            <person name="Sawabe T."/>
        </authorList>
    </citation>
    <scope>NUCLEOTIDE SEQUENCE [LARGE SCALE GENOMIC DNA]</scope>
    <source>
        <strain evidence="16">JCM 19294</strain>
    </source>
</reference>
<dbReference type="PANTHER" id="PTHR30627">
    <property type="entry name" value="PEPTIDOGLYCAN D,D-TRANSPEPTIDASE"/>
    <property type="match status" value="1"/>
</dbReference>
<keyword evidence="12" id="KW-0472">Membrane</keyword>
<dbReference type="InterPro" id="IPR005311">
    <property type="entry name" value="PBP_dimer"/>
</dbReference>
<keyword evidence="5" id="KW-0121">Carboxypeptidase</keyword>
<gene>
    <name evidence="16" type="ORF">JCM19294_324</name>
</gene>
<keyword evidence="17" id="KW-1185">Reference proteome</keyword>
<dbReference type="FunFam" id="3.40.710.10:FF:000024">
    <property type="entry name" value="Penicillin-binding protein 2"/>
    <property type="match status" value="1"/>
</dbReference>
<dbReference type="SUPFAM" id="SSF56519">
    <property type="entry name" value="Penicillin binding protein dimerisation domain"/>
    <property type="match status" value="1"/>
</dbReference>
<evidence type="ECO:0000256" key="11">
    <source>
        <dbReference type="ARBA" id="ARBA00022989"/>
    </source>
</evidence>
<name>A0A090Q450_9FLAO</name>
<dbReference type="InterPro" id="IPR001460">
    <property type="entry name" value="PCN-bd_Tpept"/>
</dbReference>
<dbReference type="InterPro" id="IPR017790">
    <property type="entry name" value="Penicillin-binding_protein_2"/>
</dbReference>
<dbReference type="InterPro" id="IPR012338">
    <property type="entry name" value="Beta-lactam/transpept-like"/>
</dbReference>
<keyword evidence="3" id="KW-1003">Cell membrane</keyword>
<evidence type="ECO:0000256" key="12">
    <source>
        <dbReference type="ARBA" id="ARBA00023136"/>
    </source>
</evidence>
<dbReference type="Pfam" id="PF03717">
    <property type="entry name" value="PBP_dimer"/>
    <property type="match status" value="1"/>
</dbReference>
<dbReference type="GO" id="GO:0008360">
    <property type="term" value="P:regulation of cell shape"/>
    <property type="evidence" value="ECO:0007669"/>
    <property type="project" value="UniProtKB-KW"/>
</dbReference>
<evidence type="ECO:0000256" key="8">
    <source>
        <dbReference type="ARBA" id="ARBA00022801"/>
    </source>
</evidence>
<evidence type="ECO:0000256" key="2">
    <source>
        <dbReference type="ARBA" id="ARBA00004236"/>
    </source>
</evidence>
<evidence type="ECO:0000256" key="13">
    <source>
        <dbReference type="ARBA" id="ARBA00023316"/>
    </source>
</evidence>
<evidence type="ECO:0000256" key="9">
    <source>
        <dbReference type="ARBA" id="ARBA00022960"/>
    </source>
</evidence>
<dbReference type="InterPro" id="IPR036138">
    <property type="entry name" value="PBP_dimer_sf"/>
</dbReference>
<evidence type="ECO:0000313" key="17">
    <source>
        <dbReference type="Proteomes" id="UP000029221"/>
    </source>
</evidence>
<keyword evidence="6" id="KW-0645">Protease</keyword>
<dbReference type="GO" id="GO:0006508">
    <property type="term" value="P:proteolysis"/>
    <property type="evidence" value="ECO:0007669"/>
    <property type="project" value="UniProtKB-KW"/>
</dbReference>
<keyword evidence="10" id="KW-0573">Peptidoglycan synthesis</keyword>
<dbReference type="GO" id="GO:0009002">
    <property type="term" value="F:serine-type D-Ala-D-Ala carboxypeptidase activity"/>
    <property type="evidence" value="ECO:0007669"/>
    <property type="project" value="InterPro"/>
</dbReference>
<evidence type="ECO:0000256" key="10">
    <source>
        <dbReference type="ARBA" id="ARBA00022984"/>
    </source>
</evidence>
<dbReference type="Gene3D" id="3.40.710.10">
    <property type="entry name" value="DD-peptidase/beta-lactamase superfamily"/>
    <property type="match status" value="1"/>
</dbReference>
<keyword evidence="13" id="KW-0961">Cell wall biogenesis/degradation</keyword>
<evidence type="ECO:0000256" key="3">
    <source>
        <dbReference type="ARBA" id="ARBA00022475"/>
    </source>
</evidence>
<keyword evidence="9" id="KW-0133">Cell shape</keyword>
<evidence type="ECO:0000256" key="1">
    <source>
        <dbReference type="ARBA" id="ARBA00004167"/>
    </source>
</evidence>
<keyword evidence="8" id="KW-0378">Hydrolase</keyword>
<sequence length="642" mass="72854">MKKLLLLFLVTVIGIVFIARLFYLQISTDSYKQKAVENAQKVIYDYPERGFIYDRDGELMVGNQVAYDIMVTPREVKEFDTLALCKLLKIDTTRLLNQLKKAKSWSTRKPSVIIPQLTQEEYAPVQEQLRKYKGFFVRRRSLRKYLVDHSASVLGYIREVNTSKIKKDPYYDLGDLAGKSGIELQYEDTLRGIKGKKIYRRDVYGRELESYENGKYDIETVAGSDLTVTLDNDLQAYGELLMKNKRGGIVAIQPKTGEILSLITAPNYDPSILMGRDRSKNINAILRDTIRLPDFNRALQAQYAPGSPFKVLNALVGLEEGVIRPNEKLRCNHGYDYGGRKPLGCHYHRSPLGMELGIAESCNSYFAQVYRRIIEKESSPTAGMNNWNKHISSFGLGDYLGYDLPVGRAGRIPDGEFYNNNYKFKWYAPTTISNAIGQGEVEATPIQLANMTAAIANRGYFYTPHIIKKINGNPITEENYTTKRYTTISPEHFEPVIEGMSEVYKSGTAKYSQIPGIEICGKTGTVENKMRIDGKTKQLTDHSVFIAFAPKDDPQIAIAVFVENGYWGSRYAAKIASLMIEKHIKGEITRTDLEQYLLTHSLEYEYAKPYSGEEFLINEAVDRGLITEENKHIYAPDNGLLK</sequence>
<evidence type="ECO:0000259" key="14">
    <source>
        <dbReference type="Pfam" id="PF00905"/>
    </source>
</evidence>
<evidence type="ECO:0000256" key="5">
    <source>
        <dbReference type="ARBA" id="ARBA00022645"/>
    </source>
</evidence>
<dbReference type="Gene3D" id="3.30.1390.30">
    <property type="entry name" value="Penicillin-binding protein 2a, domain 3"/>
    <property type="match status" value="1"/>
</dbReference>
<feature type="domain" description="Penicillin-binding protein dimerisation" evidence="15">
    <location>
        <begin position="46"/>
        <end position="210"/>
    </location>
</feature>
<dbReference type="RefSeq" id="WP_042279609.1">
    <property type="nucleotide sequence ID" value="NZ_BBML01000007.1"/>
</dbReference>
<evidence type="ECO:0000313" key="16">
    <source>
        <dbReference type="EMBL" id="GAK97785.1"/>
    </source>
</evidence>
<dbReference type="GO" id="GO:0071972">
    <property type="term" value="F:peptidoglycan L,D-transpeptidase activity"/>
    <property type="evidence" value="ECO:0007669"/>
    <property type="project" value="TreeGrafter"/>
</dbReference>
<dbReference type="GO" id="GO:0005886">
    <property type="term" value="C:plasma membrane"/>
    <property type="evidence" value="ECO:0007669"/>
    <property type="project" value="UniProtKB-SubCell"/>
</dbReference>
<dbReference type="InterPro" id="IPR050515">
    <property type="entry name" value="Beta-lactam/transpept"/>
</dbReference>
<evidence type="ECO:0000256" key="6">
    <source>
        <dbReference type="ARBA" id="ARBA00022670"/>
    </source>
</evidence>
<dbReference type="Gene3D" id="3.90.1310.10">
    <property type="entry name" value="Penicillin-binding protein 2a (Domain 2)"/>
    <property type="match status" value="1"/>
</dbReference>
<dbReference type="EMBL" id="BBML01000007">
    <property type="protein sequence ID" value="GAK97785.1"/>
    <property type="molecule type" value="Genomic_DNA"/>
</dbReference>
<dbReference type="SUPFAM" id="SSF56601">
    <property type="entry name" value="beta-lactamase/transpeptidase-like"/>
    <property type="match status" value="1"/>
</dbReference>
<comment type="subcellular location">
    <subcellularLocation>
        <location evidence="2">Cell membrane</location>
    </subcellularLocation>
    <subcellularLocation>
        <location evidence="1">Membrane</location>
        <topology evidence="1">Single-pass membrane protein</topology>
    </subcellularLocation>
</comment>
<dbReference type="Proteomes" id="UP000029221">
    <property type="component" value="Unassembled WGS sequence"/>
</dbReference>
<keyword evidence="11" id="KW-1133">Transmembrane helix</keyword>
<dbReference type="eggNOG" id="COG0768">
    <property type="taxonomic scope" value="Bacteria"/>
</dbReference>
<dbReference type="NCBIfam" id="TIGR03423">
    <property type="entry name" value="pbp2_mrdA"/>
    <property type="match status" value="1"/>
</dbReference>
<keyword evidence="4" id="KW-0997">Cell inner membrane</keyword>
<organism evidence="16 17">
    <name type="scientific">Nonlabens tegetincola</name>
    <dbReference type="NCBI Taxonomy" id="323273"/>
    <lineage>
        <taxon>Bacteria</taxon>
        <taxon>Pseudomonadati</taxon>
        <taxon>Bacteroidota</taxon>
        <taxon>Flavobacteriia</taxon>
        <taxon>Flavobacteriales</taxon>
        <taxon>Flavobacteriaceae</taxon>
        <taxon>Nonlabens</taxon>
    </lineage>
</organism>
<dbReference type="STRING" id="319236.BST91_09730"/>
<evidence type="ECO:0000259" key="15">
    <source>
        <dbReference type="Pfam" id="PF03717"/>
    </source>
</evidence>
<keyword evidence="7" id="KW-0812">Transmembrane</keyword>
<feature type="domain" description="Penicillin-binding protein transpeptidase" evidence="14">
    <location>
        <begin position="247"/>
        <end position="577"/>
    </location>
</feature>
<dbReference type="AlphaFoldDB" id="A0A090Q450"/>
<dbReference type="GO" id="GO:0071555">
    <property type="term" value="P:cell wall organization"/>
    <property type="evidence" value="ECO:0007669"/>
    <property type="project" value="UniProtKB-KW"/>
</dbReference>
<evidence type="ECO:0000256" key="4">
    <source>
        <dbReference type="ARBA" id="ARBA00022519"/>
    </source>
</evidence>